<keyword evidence="8" id="KW-0067">ATP-binding</keyword>
<evidence type="ECO:0000256" key="12">
    <source>
        <dbReference type="SAM" id="MobiDB-lite"/>
    </source>
</evidence>
<dbReference type="PANTHER" id="PTHR12131:SF1">
    <property type="entry name" value="ATP-DEPENDENT RNA HELICASE SUPV3L1, MITOCHONDRIAL-RELATED"/>
    <property type="match status" value="1"/>
</dbReference>
<dbReference type="Pfam" id="PF12513">
    <property type="entry name" value="SUV3_C"/>
    <property type="match status" value="1"/>
</dbReference>
<feature type="region of interest" description="Disordered" evidence="12">
    <location>
        <begin position="767"/>
        <end position="823"/>
    </location>
</feature>
<dbReference type="InterPro" id="IPR041082">
    <property type="entry name" value="Suv3_C_1"/>
</dbReference>
<dbReference type="SMART" id="SM00490">
    <property type="entry name" value="HELICc"/>
    <property type="match status" value="1"/>
</dbReference>
<dbReference type="EMBL" id="JAUKUA010000004">
    <property type="protein sequence ID" value="KAK0715823.1"/>
    <property type="molecule type" value="Genomic_DNA"/>
</dbReference>
<proteinExistence type="predicted"/>
<comment type="cofactor">
    <cofactor evidence="2">
        <name>Mg(2+)</name>
        <dbReference type="ChEBI" id="CHEBI:18420"/>
    </cofactor>
</comment>
<organism evidence="15 16">
    <name type="scientific">Lasiosphaeris hirsuta</name>
    <dbReference type="NCBI Taxonomy" id="260670"/>
    <lineage>
        <taxon>Eukaryota</taxon>
        <taxon>Fungi</taxon>
        <taxon>Dikarya</taxon>
        <taxon>Ascomycota</taxon>
        <taxon>Pezizomycotina</taxon>
        <taxon>Sordariomycetes</taxon>
        <taxon>Sordariomycetidae</taxon>
        <taxon>Sordariales</taxon>
        <taxon>Lasiosphaeriaceae</taxon>
        <taxon>Lasiosphaeris</taxon>
    </lineage>
</organism>
<comment type="cofactor">
    <cofactor evidence="1">
        <name>Mn(2+)</name>
        <dbReference type="ChEBI" id="CHEBI:29035"/>
    </cofactor>
</comment>
<feature type="domain" description="Helicase C-terminal" evidence="14">
    <location>
        <begin position="382"/>
        <end position="542"/>
    </location>
</feature>
<accession>A0AA40AH90</accession>
<feature type="compositionally biased region" description="Acidic residues" evidence="12">
    <location>
        <begin position="772"/>
        <end position="785"/>
    </location>
</feature>
<evidence type="ECO:0000256" key="2">
    <source>
        <dbReference type="ARBA" id="ARBA00001946"/>
    </source>
</evidence>
<comment type="subcellular location">
    <subcellularLocation>
        <location evidence="3">Mitochondrion matrix</location>
    </subcellularLocation>
</comment>
<keyword evidence="7" id="KW-0347">Helicase</keyword>
<dbReference type="InterPro" id="IPR001650">
    <property type="entry name" value="Helicase_C-like"/>
</dbReference>
<dbReference type="CDD" id="cd17913">
    <property type="entry name" value="DEXQc_Suv3"/>
    <property type="match status" value="1"/>
</dbReference>
<dbReference type="InterPro" id="IPR027417">
    <property type="entry name" value="P-loop_NTPase"/>
</dbReference>
<evidence type="ECO:0000256" key="6">
    <source>
        <dbReference type="ARBA" id="ARBA00022801"/>
    </source>
</evidence>
<evidence type="ECO:0000256" key="3">
    <source>
        <dbReference type="ARBA" id="ARBA00004305"/>
    </source>
</evidence>
<evidence type="ECO:0000313" key="16">
    <source>
        <dbReference type="Proteomes" id="UP001172102"/>
    </source>
</evidence>
<comment type="catalytic activity">
    <reaction evidence="11">
        <text>ATP + H2O = ADP + phosphate + H(+)</text>
        <dbReference type="Rhea" id="RHEA:13065"/>
        <dbReference type="ChEBI" id="CHEBI:15377"/>
        <dbReference type="ChEBI" id="CHEBI:15378"/>
        <dbReference type="ChEBI" id="CHEBI:30616"/>
        <dbReference type="ChEBI" id="CHEBI:43474"/>
        <dbReference type="ChEBI" id="CHEBI:456216"/>
        <dbReference type="EC" id="3.6.4.13"/>
    </reaction>
</comment>
<dbReference type="GO" id="GO:0005524">
    <property type="term" value="F:ATP binding"/>
    <property type="evidence" value="ECO:0007669"/>
    <property type="project" value="UniProtKB-KW"/>
</dbReference>
<keyword evidence="6 15" id="KW-0378">Hydrolase</keyword>
<dbReference type="EC" id="3.6.4.13" evidence="4"/>
<dbReference type="InterPro" id="IPR014001">
    <property type="entry name" value="Helicase_ATP-bd"/>
</dbReference>
<evidence type="ECO:0000256" key="9">
    <source>
        <dbReference type="ARBA" id="ARBA00022946"/>
    </source>
</evidence>
<dbReference type="PROSITE" id="PS51194">
    <property type="entry name" value="HELICASE_CTER"/>
    <property type="match status" value="1"/>
</dbReference>
<dbReference type="InterPro" id="IPR044774">
    <property type="entry name" value="Suv3_DEXQc"/>
</dbReference>
<evidence type="ECO:0000256" key="5">
    <source>
        <dbReference type="ARBA" id="ARBA00022741"/>
    </source>
</evidence>
<dbReference type="InterPro" id="IPR050699">
    <property type="entry name" value="RNA-DNA_Helicase"/>
</dbReference>
<reference evidence="15" key="1">
    <citation type="submission" date="2023-06" db="EMBL/GenBank/DDBJ databases">
        <title>Genome-scale phylogeny and comparative genomics of the fungal order Sordariales.</title>
        <authorList>
            <consortium name="Lawrence Berkeley National Laboratory"/>
            <person name="Hensen N."/>
            <person name="Bonometti L."/>
            <person name="Westerberg I."/>
            <person name="Brannstrom I.O."/>
            <person name="Guillou S."/>
            <person name="Cros-Aarteil S."/>
            <person name="Calhoun S."/>
            <person name="Haridas S."/>
            <person name="Kuo A."/>
            <person name="Mondo S."/>
            <person name="Pangilinan J."/>
            <person name="Riley R."/>
            <person name="Labutti K."/>
            <person name="Andreopoulos B."/>
            <person name="Lipzen A."/>
            <person name="Chen C."/>
            <person name="Yanf M."/>
            <person name="Daum C."/>
            <person name="Ng V."/>
            <person name="Clum A."/>
            <person name="Steindorff A."/>
            <person name="Ohm R."/>
            <person name="Martin F."/>
            <person name="Silar P."/>
            <person name="Natvig D."/>
            <person name="Lalanne C."/>
            <person name="Gautier V."/>
            <person name="Ament-Velasquez S.L."/>
            <person name="Kruys A."/>
            <person name="Hutchinson M.I."/>
            <person name="Powell A.J."/>
            <person name="Barry K."/>
            <person name="Miller A.N."/>
            <person name="Grigoriev I.V."/>
            <person name="Debuchy R."/>
            <person name="Gladieux P."/>
            <person name="Thoren M.H."/>
            <person name="Johannesson H."/>
        </authorList>
    </citation>
    <scope>NUCLEOTIDE SEQUENCE</scope>
    <source>
        <strain evidence="15">SMH4607-1</strain>
    </source>
</reference>
<dbReference type="Gene3D" id="1.20.58.1080">
    <property type="match status" value="1"/>
</dbReference>
<dbReference type="GO" id="GO:0000965">
    <property type="term" value="P:mitochondrial RNA 3'-end processing"/>
    <property type="evidence" value="ECO:0007669"/>
    <property type="project" value="TreeGrafter"/>
</dbReference>
<dbReference type="InterPro" id="IPR055206">
    <property type="entry name" value="DEXQc_SUV3"/>
</dbReference>
<evidence type="ECO:0000313" key="15">
    <source>
        <dbReference type="EMBL" id="KAK0715823.1"/>
    </source>
</evidence>
<dbReference type="SUPFAM" id="SSF52540">
    <property type="entry name" value="P-loop containing nucleoside triphosphate hydrolases"/>
    <property type="match status" value="1"/>
</dbReference>
<evidence type="ECO:0000256" key="7">
    <source>
        <dbReference type="ARBA" id="ARBA00022806"/>
    </source>
</evidence>
<dbReference type="CDD" id="cd18805">
    <property type="entry name" value="SF2_C_suv3"/>
    <property type="match status" value="1"/>
</dbReference>
<dbReference type="GO" id="GO:0005759">
    <property type="term" value="C:mitochondrial matrix"/>
    <property type="evidence" value="ECO:0007669"/>
    <property type="project" value="UniProtKB-SubCell"/>
</dbReference>
<sequence>MISLCRIPRKFPESAVRSPHVRYVTTWPSTAKDDAPHIPTPLLEPVRVHKTPSQKRGSEPWQQINPLVLRDAFASDQPKPANKPKPTTGATKRNYELFQALTLGRFQYVLRQMGEWHPGNSAYAAFGIGSQQELDRVAAQFLNTVKKAFTLASLRGQVFRKDNPLFWNLRNAFVKGDARALSEELKYSFQAFAMRSQLSKSATDLHMALADLRHPWEWYPATRMMKRTIHLHVGPTNSGKTYNALKALENAKTGIYAGPLRLLAHEVYTRFKAKGKPCALITGEEQRIPKGVDQYFSSCTVEMSPLNNKVDVAVIDEIQMLDNPDRGWAWTQAFLGMQAKELHLCGEERTVELVQAICARLGEECIVHRYQRLNALHAMDKSLDNKFENLQKGDAVVSFSRINLYRIKRGIEKATGRRCAIVYGSLPPETRAHQAALFNDPDNDYDFLCASDAIGMGLNLEIKRVVFEAGYKFDGSAHRELTVSEVKQIGGRAGRYRTANQDIATAVSLPATGDSVPAAPIPSPGLIVAPGGTSPPVGNKWGSPGFVTALDDADIPIITEAFKQDVIPIKTAGILPPAFVIERAASYFPPHTPLSFILSRLREMAKLSEQFQMCTLTDQIEISDAIQEYPLSIQDRMLFISAPVTLKDSTQAVAIKSMAEAVALMKSGHLLDIKGIDFEILDVEREKGGQDYLLRLESLHKAITLYLWLSYRYDGVFVSQPLAFHAKEIVEQRIADFLEHLDFSAERLRDARERARRLAEKSIRDRGTMAYTEDEEEGLAPDEEDRAPLFDTDAWARDEEAGFAPDSEIQAPIPETDEQSGMA</sequence>
<dbReference type="Pfam" id="PF22527">
    <property type="entry name" value="DEXQc_Suv3"/>
    <property type="match status" value="1"/>
</dbReference>
<keyword evidence="10" id="KW-0496">Mitochondrion</keyword>
<dbReference type="PANTHER" id="PTHR12131">
    <property type="entry name" value="ATP-DEPENDENT RNA AND DNA HELICASE"/>
    <property type="match status" value="1"/>
</dbReference>
<dbReference type="FunFam" id="3.40.50.300:FF:000269">
    <property type="entry name" value="ATP-dependent RNA helicase SUPV3L1, mitochondrial"/>
    <property type="match status" value="1"/>
</dbReference>
<dbReference type="PROSITE" id="PS51192">
    <property type="entry name" value="HELICASE_ATP_BIND_1"/>
    <property type="match status" value="1"/>
</dbReference>
<dbReference type="GO" id="GO:0045025">
    <property type="term" value="C:mitochondrial degradosome"/>
    <property type="evidence" value="ECO:0007669"/>
    <property type="project" value="TreeGrafter"/>
</dbReference>
<feature type="region of interest" description="Disordered" evidence="12">
    <location>
        <begin position="72"/>
        <end position="91"/>
    </location>
</feature>
<dbReference type="Pfam" id="PF18147">
    <property type="entry name" value="Suv3_C_1"/>
    <property type="match status" value="1"/>
</dbReference>
<dbReference type="GO" id="GO:0016787">
    <property type="term" value="F:hydrolase activity"/>
    <property type="evidence" value="ECO:0007669"/>
    <property type="project" value="UniProtKB-KW"/>
</dbReference>
<dbReference type="Pfam" id="PF00271">
    <property type="entry name" value="Helicase_C"/>
    <property type="match status" value="1"/>
</dbReference>
<evidence type="ECO:0000259" key="14">
    <source>
        <dbReference type="PROSITE" id="PS51194"/>
    </source>
</evidence>
<evidence type="ECO:0000256" key="8">
    <source>
        <dbReference type="ARBA" id="ARBA00022840"/>
    </source>
</evidence>
<feature type="domain" description="Helicase ATP-binding" evidence="13">
    <location>
        <begin position="221"/>
        <end position="339"/>
    </location>
</feature>
<keyword evidence="16" id="KW-1185">Reference proteome</keyword>
<keyword evidence="5" id="KW-0547">Nucleotide-binding</keyword>
<protein>
    <recommendedName>
        <fullName evidence="4">RNA helicase</fullName>
        <ecNumber evidence="4">3.6.4.13</ecNumber>
    </recommendedName>
</protein>
<evidence type="ECO:0000256" key="10">
    <source>
        <dbReference type="ARBA" id="ARBA00023128"/>
    </source>
</evidence>
<dbReference type="GO" id="GO:0003724">
    <property type="term" value="F:RNA helicase activity"/>
    <property type="evidence" value="ECO:0007669"/>
    <property type="project" value="UniProtKB-EC"/>
</dbReference>
<dbReference type="Proteomes" id="UP001172102">
    <property type="component" value="Unassembled WGS sequence"/>
</dbReference>
<evidence type="ECO:0000256" key="11">
    <source>
        <dbReference type="ARBA" id="ARBA00047984"/>
    </source>
</evidence>
<evidence type="ECO:0000259" key="13">
    <source>
        <dbReference type="PROSITE" id="PS51192"/>
    </source>
</evidence>
<evidence type="ECO:0000256" key="1">
    <source>
        <dbReference type="ARBA" id="ARBA00001936"/>
    </source>
</evidence>
<evidence type="ECO:0000256" key="4">
    <source>
        <dbReference type="ARBA" id="ARBA00012552"/>
    </source>
</evidence>
<dbReference type="AlphaFoldDB" id="A0AA40AH90"/>
<dbReference type="InterPro" id="IPR022192">
    <property type="entry name" value="SUV3_C"/>
</dbReference>
<keyword evidence="9" id="KW-0809">Transit peptide</keyword>
<name>A0AA40AH90_9PEZI</name>
<gene>
    <name evidence="15" type="ORF">B0H67DRAFT_581701</name>
</gene>
<comment type="caution">
    <text evidence="15">The sequence shown here is derived from an EMBL/GenBank/DDBJ whole genome shotgun (WGS) entry which is preliminary data.</text>
</comment>
<dbReference type="Gene3D" id="3.40.50.300">
    <property type="entry name" value="P-loop containing nucleotide triphosphate hydrolases"/>
    <property type="match status" value="2"/>
</dbReference>